<evidence type="ECO:0000313" key="5">
    <source>
        <dbReference type="Proteomes" id="UP001500449"/>
    </source>
</evidence>
<protein>
    <submittedName>
        <fullName evidence="4">Oxidoreductase</fullName>
    </submittedName>
</protein>
<dbReference type="InterPro" id="IPR002347">
    <property type="entry name" value="SDR_fam"/>
</dbReference>
<dbReference type="RefSeq" id="WP_344411485.1">
    <property type="nucleotide sequence ID" value="NZ_BAAAQK010000001.1"/>
</dbReference>
<dbReference type="InterPro" id="IPR036291">
    <property type="entry name" value="NAD(P)-bd_dom_sf"/>
</dbReference>
<dbReference type="PANTHER" id="PTHR43976">
    <property type="entry name" value="SHORT CHAIN DEHYDROGENASE"/>
    <property type="match status" value="1"/>
</dbReference>
<evidence type="ECO:0000256" key="3">
    <source>
        <dbReference type="RuleBase" id="RU000363"/>
    </source>
</evidence>
<dbReference type="Gene3D" id="3.40.50.720">
    <property type="entry name" value="NAD(P)-binding Rossmann-like Domain"/>
    <property type="match status" value="1"/>
</dbReference>
<evidence type="ECO:0000313" key="4">
    <source>
        <dbReference type="EMBL" id="GAA1827209.1"/>
    </source>
</evidence>
<sequence length="288" mass="30656">MPTTPKIFFVTGVSSGFGQAFATRFLQEGHTVVGTVRNPDDVAPFAKLADGTPGTAAARRLDVTDDEAVFATVAEVERTVGPIDVVIANAGYGHEGILEESPMSELRRQFDVNVFGAVATLKAALPFMRERRHGHLMGVTSMGGLMTIPGLAYYHGSKFALEAILETLAKEVKALGIAVTAIAPGSFRTDWAGRSMVRTERSLPDYDELMNPVRANRRAADGNQLGDPAKAAEAVLSIAGAPDAPVHLVLGSDALRLVGSARTEVDEEIERWADLSRTTDIPDGAQIT</sequence>
<dbReference type="InterPro" id="IPR051911">
    <property type="entry name" value="SDR_oxidoreductase"/>
</dbReference>
<evidence type="ECO:0000256" key="1">
    <source>
        <dbReference type="ARBA" id="ARBA00006484"/>
    </source>
</evidence>
<keyword evidence="2" id="KW-0560">Oxidoreductase</keyword>
<dbReference type="SUPFAM" id="SSF51735">
    <property type="entry name" value="NAD(P)-binding Rossmann-fold domains"/>
    <property type="match status" value="1"/>
</dbReference>
<name>A0ABN2MHC5_9PSEU</name>
<reference evidence="4 5" key="1">
    <citation type="journal article" date="2019" name="Int. J. Syst. Evol. Microbiol.">
        <title>The Global Catalogue of Microorganisms (GCM) 10K type strain sequencing project: providing services to taxonomists for standard genome sequencing and annotation.</title>
        <authorList>
            <consortium name="The Broad Institute Genomics Platform"/>
            <consortium name="The Broad Institute Genome Sequencing Center for Infectious Disease"/>
            <person name="Wu L."/>
            <person name="Ma J."/>
        </authorList>
    </citation>
    <scope>NUCLEOTIDE SEQUENCE [LARGE SCALE GENOMIC DNA]</scope>
    <source>
        <strain evidence="4 5">JCM 16009</strain>
    </source>
</reference>
<organism evidence="4 5">
    <name type="scientific">Pseudonocardia ailaonensis</name>
    <dbReference type="NCBI Taxonomy" id="367279"/>
    <lineage>
        <taxon>Bacteria</taxon>
        <taxon>Bacillati</taxon>
        <taxon>Actinomycetota</taxon>
        <taxon>Actinomycetes</taxon>
        <taxon>Pseudonocardiales</taxon>
        <taxon>Pseudonocardiaceae</taxon>
        <taxon>Pseudonocardia</taxon>
    </lineage>
</organism>
<gene>
    <name evidence="4" type="ORF">GCM10009836_01090</name>
</gene>
<dbReference type="CDD" id="cd05374">
    <property type="entry name" value="17beta-HSD-like_SDR_c"/>
    <property type="match status" value="1"/>
</dbReference>
<evidence type="ECO:0000256" key="2">
    <source>
        <dbReference type="ARBA" id="ARBA00023002"/>
    </source>
</evidence>
<keyword evidence="5" id="KW-1185">Reference proteome</keyword>
<dbReference type="EMBL" id="BAAAQK010000001">
    <property type="protein sequence ID" value="GAA1827209.1"/>
    <property type="molecule type" value="Genomic_DNA"/>
</dbReference>
<proteinExistence type="inferred from homology"/>
<dbReference type="PANTHER" id="PTHR43976:SF16">
    <property type="entry name" value="SHORT-CHAIN DEHYDROGENASE_REDUCTASE FAMILY PROTEIN"/>
    <property type="match status" value="1"/>
</dbReference>
<dbReference type="PRINTS" id="PR00081">
    <property type="entry name" value="GDHRDH"/>
</dbReference>
<dbReference type="Pfam" id="PF00106">
    <property type="entry name" value="adh_short"/>
    <property type="match status" value="1"/>
</dbReference>
<dbReference type="Proteomes" id="UP001500449">
    <property type="component" value="Unassembled WGS sequence"/>
</dbReference>
<comment type="caution">
    <text evidence="4">The sequence shown here is derived from an EMBL/GenBank/DDBJ whole genome shotgun (WGS) entry which is preliminary data.</text>
</comment>
<accession>A0ABN2MHC5</accession>
<comment type="similarity">
    <text evidence="1 3">Belongs to the short-chain dehydrogenases/reductases (SDR) family.</text>
</comment>
<dbReference type="PRINTS" id="PR00080">
    <property type="entry name" value="SDRFAMILY"/>
</dbReference>
<dbReference type="NCBIfam" id="NF004824">
    <property type="entry name" value="PRK06180.1"/>
    <property type="match status" value="1"/>
</dbReference>